<organism evidence="1 2">
    <name type="scientific">Candidatus Magnetobacterium casense</name>
    <dbReference type="NCBI Taxonomy" id="1455061"/>
    <lineage>
        <taxon>Bacteria</taxon>
        <taxon>Pseudomonadati</taxon>
        <taxon>Nitrospirota</taxon>
        <taxon>Thermodesulfovibrionia</taxon>
        <taxon>Thermodesulfovibrionales</taxon>
        <taxon>Candidatus Magnetobacteriaceae</taxon>
        <taxon>Candidatus Magnetobacterium</taxon>
    </lineage>
</organism>
<dbReference type="EMBL" id="JABXWD010000680">
    <property type="protein sequence ID" value="MBV6343588.1"/>
    <property type="molecule type" value="Genomic_DNA"/>
</dbReference>
<keyword evidence="2" id="KW-1185">Reference proteome</keyword>
<feature type="non-terminal residue" evidence="1">
    <location>
        <position position="394"/>
    </location>
</feature>
<reference evidence="1 2" key="1">
    <citation type="journal article" date="2020" name="J Geophys Res Biogeosci">
        <title>Magnetotaxis as an Adaptation to Enable Bacterial Shuttling of Microbial Sulfur and Sulfur Cycling Across Aquatic Oxic#Anoxic Interfaces.</title>
        <authorList>
            <person name="Li J."/>
            <person name="Liu P."/>
            <person name="Wang J."/>
            <person name="Roberts A.P."/>
            <person name="Pan Y."/>
        </authorList>
    </citation>
    <scope>NUCLEOTIDE SEQUENCE [LARGE SCALE GENOMIC DNA]</scope>
    <source>
        <strain evidence="1 2">MYR-1_YQ</strain>
    </source>
</reference>
<dbReference type="RefSeq" id="WP_218254206.1">
    <property type="nucleotide sequence ID" value="NZ_JABXWD010000680.1"/>
</dbReference>
<evidence type="ECO:0000313" key="2">
    <source>
        <dbReference type="Proteomes" id="UP001196980"/>
    </source>
</evidence>
<dbReference type="Proteomes" id="UP001196980">
    <property type="component" value="Unassembled WGS sequence"/>
</dbReference>
<proteinExistence type="predicted"/>
<comment type="caution">
    <text evidence="1">The sequence shown here is derived from an EMBL/GenBank/DDBJ whole genome shotgun (WGS) entry which is preliminary data.</text>
</comment>
<name>A0ABS6S408_9BACT</name>
<gene>
    <name evidence="1" type="ORF">HWQ67_18635</name>
</gene>
<accession>A0ABS6S408</accession>
<protein>
    <submittedName>
        <fullName evidence="1">Uncharacterized protein</fullName>
    </submittedName>
</protein>
<evidence type="ECO:0000313" key="1">
    <source>
        <dbReference type="EMBL" id="MBV6343588.1"/>
    </source>
</evidence>
<sequence length="394" mass="43619">MVRTLDANQTRKIDRNYIQPIYLVHLSLSGLTLYFSDRTLYYNAHNYEDYLFDLSDIGNDIRNLGGYDNCQLTLKFKNDKIHDKATLIELFDDYPPEKKYIEIYKLCIDTDETFVADVSTKVFKGMMGQPYDIYDPASEFKIDCSSMLFGKNNSLPLDVIDLADFSSADPDDVGKYRNIVYGSVDKLVCPWTVAGWLSTLTADITAAAVTIVVSDSNGCPATPFHAYIDSEMVDVTNNVTATGTLTVTRAHGGTTAVIHNKGASIYQELTTFEVEVAQHPVKAINDIYVKRGSSEWLRVIAGWTKNISIGGRSTIVFSDKIKFDEKANLALTSEPHTHTTSSYSMKTCIPTGATGGYAADRANAIDGNDETFATYDDSHDLSIDFTETSLGTLN</sequence>